<feature type="transmembrane region" description="Helical" evidence="8">
    <location>
        <begin position="945"/>
        <end position="964"/>
    </location>
</feature>
<comment type="subcellular location">
    <subcellularLocation>
        <location evidence="1">Cell inner membrane</location>
        <topology evidence="1">Multi-pass membrane protein</topology>
    </subcellularLocation>
</comment>
<dbReference type="FunFam" id="1.20.1640.10:FF:000001">
    <property type="entry name" value="Efflux pump membrane transporter"/>
    <property type="match status" value="1"/>
</dbReference>
<accession>F2J0W8</accession>
<dbReference type="Proteomes" id="UP000008130">
    <property type="component" value="Chromosome"/>
</dbReference>
<dbReference type="STRING" id="991905.SL003B_3492"/>
<keyword evidence="2" id="KW-0813">Transport</keyword>
<proteinExistence type="predicted"/>
<feature type="transmembrane region" description="Helical" evidence="8">
    <location>
        <begin position="523"/>
        <end position="541"/>
    </location>
</feature>
<evidence type="ECO:0000256" key="7">
    <source>
        <dbReference type="ARBA" id="ARBA00023136"/>
    </source>
</evidence>
<feature type="transmembrane region" description="Helical" evidence="8">
    <location>
        <begin position="846"/>
        <end position="865"/>
    </location>
</feature>
<evidence type="ECO:0000313" key="9">
    <source>
        <dbReference type="EMBL" id="ADZ71914.1"/>
    </source>
</evidence>
<feature type="transmembrane region" description="Helical" evidence="8">
    <location>
        <begin position="333"/>
        <end position="352"/>
    </location>
</feature>
<feature type="transmembrane region" description="Helical" evidence="8">
    <location>
        <begin position="359"/>
        <end position="379"/>
    </location>
</feature>
<evidence type="ECO:0000256" key="8">
    <source>
        <dbReference type="SAM" id="Phobius"/>
    </source>
</evidence>
<dbReference type="PANTHER" id="PTHR32063">
    <property type="match status" value="1"/>
</dbReference>
<dbReference type="PANTHER" id="PTHR32063:SF28">
    <property type="entry name" value="BLR2861 PROTEIN"/>
    <property type="match status" value="1"/>
</dbReference>
<sequence length="1024" mass="110521">MNFSEIFIRRPVLSTVVSLLILLLGAQGVMNMSVRQYPKIDETVITVSTIFVGASSDLVQGFITTPIAKAVASAEGVDYVTSKSSLGLSTVSVHMRLNTDPDKALTEVISKVQQVRGQLPTEAEDPVIQKGTGQSFAIMYLSVLSDHMSPQQITEFVSRVIQPQLAIVDGVADAQILGEQTFAMRIWIDPVRLASRSVTAAEVLAAIQSANFLSAPGKTENEYVAYQIETRTTLQSPEAFGALPVRSSGAEVVRLHDVARVELGSESTDTRVSFGGRQGVFLGIMPTPSANPLDTAAGVRAELPRLQANLPQGMDMQVVYDSTKFISASIEEVFKTIAEAVVIVILVILLFLGSFRAVLIPIVTIPLSLIGVCFFLWSLDYSLNTLTLLAMVLAIGLVVDDAIVVVENIHRHLEEGLKPMQAAIVGMREIFGPVIAMTITLGAVYAPIGFAQGLTGALFREFAFTLAGAVFISGFVAITLSPMMSARLLSAHASRFQVFVDRTFTGLANWYGRRLDSSLDYKPVTLLIVVALLATTGFLFLKTSSELAPEEDQGGLFAMVTAPQYATSDYTQLYTDQFYEMTDDVPGVEARFQIVGTGSTNSAFAIWALKPWGEREQSQKQIQQMIQSRIEKSAGVQAFVFSPPSLPGAGGGLPIQFVLQTTGSAEQVYEVAERVRQKAMASGRFIIVQNSMSFDKPRATVLIDRDRAAALGVPISTIGQTLNILVGNASVSKFDREGRAYDIIPQVEQEYRMNPELLGSLYVRAAGGQMVPLSAVVRISTDATAVAVEQFNQLNAATLSALPLPTVTTGDGLATLQQIAAEEMQEGFFEDYAGQSRLEVKEGNTIVIAFALAIVVIYLVLAAQFESFRDPFIIMMTVPLSIFGAIVPLNLGLGTLNIYTQVGLITLVGLITKHGILMVEFANMQRELHGKSKRAAIVEAARERLRPILMTTGAMVLGVLPLVMAEGAGASARYSIGLVISTGLSVGTIFTLFVVPMFYMYVGHADRVLDAEETAEQPAPHRHA</sequence>
<dbReference type="PATRIC" id="fig|991905.3.peg.3606"/>
<keyword evidence="6 8" id="KW-1133">Transmembrane helix</keyword>
<keyword evidence="5 8" id="KW-0812">Transmembrane</keyword>
<dbReference type="GO" id="GO:0042910">
    <property type="term" value="F:xenobiotic transmembrane transporter activity"/>
    <property type="evidence" value="ECO:0007669"/>
    <property type="project" value="TreeGrafter"/>
</dbReference>
<protein>
    <submittedName>
        <fullName evidence="9">RND efflux transporter</fullName>
    </submittedName>
</protein>
<keyword evidence="4" id="KW-0997">Cell inner membrane</keyword>
<evidence type="ECO:0000256" key="1">
    <source>
        <dbReference type="ARBA" id="ARBA00004429"/>
    </source>
</evidence>
<keyword evidence="7 8" id="KW-0472">Membrane</keyword>
<dbReference type="InterPro" id="IPR027463">
    <property type="entry name" value="AcrB_DN_DC_subdom"/>
</dbReference>
<dbReference type="EMBL" id="CP002568">
    <property type="protein sequence ID" value="ADZ71914.1"/>
    <property type="molecule type" value="Genomic_DNA"/>
</dbReference>
<dbReference type="GO" id="GO:0005886">
    <property type="term" value="C:plasma membrane"/>
    <property type="evidence" value="ECO:0007669"/>
    <property type="project" value="UniProtKB-SubCell"/>
</dbReference>
<keyword evidence="10" id="KW-1185">Reference proteome</keyword>
<dbReference type="Gene3D" id="3.30.70.1320">
    <property type="entry name" value="Multidrug efflux transporter AcrB pore domain like"/>
    <property type="match status" value="1"/>
</dbReference>
<dbReference type="SUPFAM" id="SSF82714">
    <property type="entry name" value="Multidrug efflux transporter AcrB TolC docking domain, DN and DC subdomains"/>
    <property type="match status" value="2"/>
</dbReference>
<feature type="transmembrane region" description="Helical" evidence="8">
    <location>
        <begin position="462"/>
        <end position="480"/>
    </location>
</feature>
<dbReference type="SUPFAM" id="SSF82693">
    <property type="entry name" value="Multidrug efflux transporter AcrB pore domain, PN1, PN2, PC1 and PC2 subdomains"/>
    <property type="match status" value="4"/>
</dbReference>
<dbReference type="Gene3D" id="3.30.2090.10">
    <property type="entry name" value="Multidrug efflux transporter AcrB TolC docking domain, DN and DC subdomains"/>
    <property type="match status" value="2"/>
</dbReference>
<gene>
    <name evidence="9" type="ordered locus">SL003B_3492</name>
</gene>
<evidence type="ECO:0000256" key="4">
    <source>
        <dbReference type="ARBA" id="ARBA00022519"/>
    </source>
</evidence>
<evidence type="ECO:0000256" key="6">
    <source>
        <dbReference type="ARBA" id="ARBA00022989"/>
    </source>
</evidence>
<dbReference type="eggNOG" id="COG0841">
    <property type="taxonomic scope" value="Bacteria"/>
</dbReference>
<dbReference type="AlphaFoldDB" id="F2J0W8"/>
<feature type="transmembrane region" description="Helical" evidence="8">
    <location>
        <begin position="872"/>
        <end position="892"/>
    </location>
</feature>
<dbReference type="SUPFAM" id="SSF82866">
    <property type="entry name" value="Multidrug efflux transporter AcrB transmembrane domain"/>
    <property type="match status" value="2"/>
</dbReference>
<dbReference type="KEGG" id="pgv:SL003B_3492"/>
<dbReference type="Gene3D" id="3.30.70.1430">
    <property type="entry name" value="Multidrug efflux transporter AcrB pore domain"/>
    <property type="match status" value="2"/>
</dbReference>
<dbReference type="RefSeq" id="WP_013654223.1">
    <property type="nucleotide sequence ID" value="NC_015259.1"/>
</dbReference>
<dbReference type="PRINTS" id="PR00702">
    <property type="entry name" value="ACRIFLAVINRP"/>
</dbReference>
<feature type="transmembrane region" description="Helical" evidence="8">
    <location>
        <begin position="898"/>
        <end position="924"/>
    </location>
</feature>
<dbReference type="InterPro" id="IPR001036">
    <property type="entry name" value="Acrflvin-R"/>
</dbReference>
<feature type="transmembrane region" description="Helical" evidence="8">
    <location>
        <begin position="430"/>
        <end position="450"/>
    </location>
</feature>
<evidence type="ECO:0000256" key="2">
    <source>
        <dbReference type="ARBA" id="ARBA00022448"/>
    </source>
</evidence>
<dbReference type="Gene3D" id="1.20.1640.10">
    <property type="entry name" value="Multidrug efflux transporter AcrB transmembrane domain"/>
    <property type="match status" value="2"/>
</dbReference>
<dbReference type="Pfam" id="PF00873">
    <property type="entry name" value="ACR_tran"/>
    <property type="match status" value="1"/>
</dbReference>
<keyword evidence="3" id="KW-1003">Cell membrane</keyword>
<reference evidence="9 10" key="1">
    <citation type="journal article" date="2011" name="J. Bacteriol.">
        <title>Complete genome sequence of Polymorphum gilvum SL003B-26A1T, a crude oil-degrading bacterium from oil-polluted saline soil.</title>
        <authorList>
            <person name="Li S.G."/>
            <person name="Tang Y.Q."/>
            <person name="Nie Y."/>
            <person name="Cai M."/>
            <person name="Wu X.L."/>
        </authorList>
    </citation>
    <scope>NUCLEOTIDE SEQUENCE [LARGE SCALE GENOMIC DNA]</scope>
    <source>
        <strain evidence="10">LMG 25793 / CGMCC 1.9160 / SL003B-26A1</strain>
    </source>
</reference>
<dbReference type="OrthoDB" id="9807350at2"/>
<organism evidence="9 10">
    <name type="scientific">Polymorphum gilvum (strain LMG 25793 / CGMCC 1.9160 / SL003B-26A1)</name>
    <dbReference type="NCBI Taxonomy" id="991905"/>
    <lineage>
        <taxon>Bacteria</taxon>
        <taxon>Pseudomonadati</taxon>
        <taxon>Pseudomonadota</taxon>
        <taxon>Alphaproteobacteria</taxon>
        <taxon>Rhodobacterales</taxon>
        <taxon>Paracoccaceae</taxon>
        <taxon>Polymorphum</taxon>
    </lineage>
</organism>
<evidence type="ECO:0000256" key="3">
    <source>
        <dbReference type="ARBA" id="ARBA00022475"/>
    </source>
</evidence>
<evidence type="ECO:0000313" key="10">
    <source>
        <dbReference type="Proteomes" id="UP000008130"/>
    </source>
</evidence>
<feature type="transmembrane region" description="Helical" evidence="8">
    <location>
        <begin position="976"/>
        <end position="999"/>
    </location>
</feature>
<dbReference type="HOGENOM" id="CLU_002755_1_2_5"/>
<dbReference type="Gene3D" id="3.30.70.1440">
    <property type="entry name" value="Multidrug efflux transporter AcrB pore domain"/>
    <property type="match status" value="1"/>
</dbReference>
<name>F2J0W8_POLGS</name>
<evidence type="ECO:0000256" key="5">
    <source>
        <dbReference type="ARBA" id="ARBA00022692"/>
    </source>
</evidence>